<evidence type="ECO:0000313" key="2">
    <source>
        <dbReference type="Proteomes" id="UP000074247"/>
    </source>
</evidence>
<feature type="non-terminal residue" evidence="1">
    <location>
        <position position="1"/>
    </location>
</feature>
<protein>
    <submittedName>
        <fullName evidence="1">Threonyl-tRNA synthetase family protein</fullName>
        <ecNumber evidence="1">6.1.1.3</ecNumber>
    </submittedName>
</protein>
<gene>
    <name evidence="1" type="ORF">TGARI_300260B</name>
</gene>
<dbReference type="Proteomes" id="UP000074247">
    <property type="component" value="Unassembled WGS sequence"/>
</dbReference>
<dbReference type="EC" id="6.1.1.3" evidence="1"/>
<dbReference type="EMBL" id="AGQS02005693">
    <property type="protein sequence ID" value="KYF39630.1"/>
    <property type="molecule type" value="Genomic_DNA"/>
</dbReference>
<name>A0A139XLI5_TOXGO</name>
<accession>A0A139XLI5</accession>
<organism evidence="1 2">
    <name type="scientific">Toxoplasma gondii ARI</name>
    <dbReference type="NCBI Taxonomy" id="1074872"/>
    <lineage>
        <taxon>Eukaryota</taxon>
        <taxon>Sar</taxon>
        <taxon>Alveolata</taxon>
        <taxon>Apicomplexa</taxon>
        <taxon>Conoidasida</taxon>
        <taxon>Coccidia</taxon>
        <taxon>Eucoccidiorida</taxon>
        <taxon>Eimeriorina</taxon>
        <taxon>Sarcocystidae</taxon>
        <taxon>Toxoplasma</taxon>
    </lineage>
</organism>
<keyword evidence="1" id="KW-0436">Ligase</keyword>
<keyword evidence="1" id="KW-0030">Aminoacyl-tRNA synthetase</keyword>
<reference evidence="1 2" key="1">
    <citation type="journal article" date="2016" name="Nat. Commun.">
        <title>Local admixture of amplified and diversified secreted pathogenesis determinants shapes mosaic Toxoplasma gondii genomes.</title>
        <authorList>
            <person name="Lorenzi H."/>
            <person name="Khan A."/>
            <person name="Behnke M.S."/>
            <person name="Namasivayam S."/>
            <person name="Swapna L.S."/>
            <person name="Hadjithomas M."/>
            <person name="Karamycheva S."/>
            <person name="Pinney D."/>
            <person name="Brunk B.P."/>
            <person name="Ajioka J.W."/>
            <person name="Ajzenberg D."/>
            <person name="Boothroyd J.C."/>
            <person name="Boyle J.P."/>
            <person name="Darde M.L."/>
            <person name="Diaz-Miranda M.A."/>
            <person name="Dubey J.P."/>
            <person name="Fritz H.M."/>
            <person name="Gennari S.M."/>
            <person name="Gregory B.D."/>
            <person name="Kim K."/>
            <person name="Saeij J.P."/>
            <person name="Su C."/>
            <person name="White M.W."/>
            <person name="Zhu X.Q."/>
            <person name="Howe D.K."/>
            <person name="Rosenthal B.M."/>
            <person name="Grigg M.E."/>
            <person name="Parkinson J."/>
            <person name="Liu L."/>
            <person name="Kissinger J.C."/>
            <person name="Roos D.S."/>
            <person name="Sibley L.D."/>
        </authorList>
    </citation>
    <scope>NUCLEOTIDE SEQUENCE [LARGE SCALE GENOMIC DNA]</scope>
    <source>
        <strain evidence="1 2">ARI</strain>
    </source>
</reference>
<proteinExistence type="predicted"/>
<dbReference type="GO" id="GO:0004829">
    <property type="term" value="F:threonine-tRNA ligase activity"/>
    <property type="evidence" value="ECO:0007669"/>
    <property type="project" value="UniProtKB-EC"/>
</dbReference>
<sequence length="9" mass="1103">LDAWKKSQQ</sequence>
<comment type="caution">
    <text evidence="1">The sequence shown here is derived from an EMBL/GenBank/DDBJ whole genome shotgun (WGS) entry which is preliminary data.</text>
</comment>
<dbReference type="VEuPathDB" id="ToxoDB:TGARI_300260B"/>
<evidence type="ECO:0000313" key="1">
    <source>
        <dbReference type="EMBL" id="KYF39630.1"/>
    </source>
</evidence>